<protein>
    <submittedName>
        <fullName evidence="1">Uncharacterized protein</fullName>
    </submittedName>
</protein>
<dbReference type="EnsemblPlants" id="AET3Gv20756700.15">
    <property type="protein sequence ID" value="AET3Gv20756700.15"/>
    <property type="gene ID" value="AET3Gv20756700"/>
</dbReference>
<reference evidence="2" key="1">
    <citation type="journal article" date="2014" name="Science">
        <title>Ancient hybridizations among the ancestral genomes of bread wheat.</title>
        <authorList>
            <consortium name="International Wheat Genome Sequencing Consortium,"/>
            <person name="Marcussen T."/>
            <person name="Sandve S.R."/>
            <person name="Heier L."/>
            <person name="Spannagl M."/>
            <person name="Pfeifer M."/>
            <person name="Jakobsen K.S."/>
            <person name="Wulff B.B."/>
            <person name="Steuernagel B."/>
            <person name="Mayer K.F."/>
            <person name="Olsen O.A."/>
        </authorList>
    </citation>
    <scope>NUCLEOTIDE SEQUENCE [LARGE SCALE GENOMIC DNA]</scope>
    <source>
        <strain evidence="2">cv. AL8/78</strain>
    </source>
</reference>
<dbReference type="AlphaFoldDB" id="A0A453FR46"/>
<accession>A0A453FR46</accession>
<evidence type="ECO:0000313" key="2">
    <source>
        <dbReference type="Proteomes" id="UP000015105"/>
    </source>
</evidence>
<dbReference type="Proteomes" id="UP000015105">
    <property type="component" value="Chromosome 3D"/>
</dbReference>
<keyword evidence="2" id="KW-1185">Reference proteome</keyword>
<name>A0A453FR46_AEGTS</name>
<reference evidence="1" key="3">
    <citation type="journal article" date="2017" name="Nature">
        <title>Genome sequence of the progenitor of the wheat D genome Aegilops tauschii.</title>
        <authorList>
            <person name="Luo M.C."/>
            <person name="Gu Y.Q."/>
            <person name="Puiu D."/>
            <person name="Wang H."/>
            <person name="Twardziok S.O."/>
            <person name="Deal K.R."/>
            <person name="Huo N."/>
            <person name="Zhu T."/>
            <person name="Wang L."/>
            <person name="Wang Y."/>
            <person name="McGuire P.E."/>
            <person name="Liu S."/>
            <person name="Long H."/>
            <person name="Ramasamy R.K."/>
            <person name="Rodriguez J.C."/>
            <person name="Van S.L."/>
            <person name="Yuan L."/>
            <person name="Wang Z."/>
            <person name="Xia Z."/>
            <person name="Xiao L."/>
            <person name="Anderson O.D."/>
            <person name="Ouyang S."/>
            <person name="Liang Y."/>
            <person name="Zimin A.V."/>
            <person name="Pertea G."/>
            <person name="Qi P."/>
            <person name="Bennetzen J.L."/>
            <person name="Dai X."/>
            <person name="Dawson M.W."/>
            <person name="Muller H.G."/>
            <person name="Kugler K."/>
            <person name="Rivarola-Duarte L."/>
            <person name="Spannagl M."/>
            <person name="Mayer K.F.X."/>
            <person name="Lu F.H."/>
            <person name="Bevan M.W."/>
            <person name="Leroy P."/>
            <person name="Li P."/>
            <person name="You F.M."/>
            <person name="Sun Q."/>
            <person name="Liu Z."/>
            <person name="Lyons E."/>
            <person name="Wicker T."/>
            <person name="Salzberg S.L."/>
            <person name="Devos K.M."/>
            <person name="Dvorak J."/>
        </authorList>
    </citation>
    <scope>NUCLEOTIDE SEQUENCE [LARGE SCALE GENOMIC DNA]</scope>
    <source>
        <strain evidence="1">cv. AL8/78</strain>
    </source>
</reference>
<organism evidence="1 2">
    <name type="scientific">Aegilops tauschii subsp. strangulata</name>
    <name type="common">Goatgrass</name>
    <dbReference type="NCBI Taxonomy" id="200361"/>
    <lineage>
        <taxon>Eukaryota</taxon>
        <taxon>Viridiplantae</taxon>
        <taxon>Streptophyta</taxon>
        <taxon>Embryophyta</taxon>
        <taxon>Tracheophyta</taxon>
        <taxon>Spermatophyta</taxon>
        <taxon>Magnoliopsida</taxon>
        <taxon>Liliopsida</taxon>
        <taxon>Poales</taxon>
        <taxon>Poaceae</taxon>
        <taxon>BOP clade</taxon>
        <taxon>Pooideae</taxon>
        <taxon>Triticodae</taxon>
        <taxon>Triticeae</taxon>
        <taxon>Triticinae</taxon>
        <taxon>Aegilops</taxon>
    </lineage>
</organism>
<sequence length="36" mass="4146">CRYLLRSGRAEIVGIDWFISCSDQSVTDRDMYGFNA</sequence>
<dbReference type="Gramene" id="AET3Gv20756700.15">
    <property type="protein sequence ID" value="AET3Gv20756700.15"/>
    <property type="gene ID" value="AET3Gv20756700"/>
</dbReference>
<reference evidence="1" key="5">
    <citation type="journal article" date="2021" name="G3 (Bethesda)">
        <title>Aegilops tauschii genome assembly Aet v5.0 features greater sequence contiguity and improved annotation.</title>
        <authorList>
            <person name="Wang L."/>
            <person name="Zhu T."/>
            <person name="Rodriguez J.C."/>
            <person name="Deal K.R."/>
            <person name="Dubcovsky J."/>
            <person name="McGuire P.E."/>
            <person name="Lux T."/>
            <person name="Spannagl M."/>
            <person name="Mayer K.F.X."/>
            <person name="Baldrich P."/>
            <person name="Meyers B.C."/>
            <person name="Huo N."/>
            <person name="Gu Y.Q."/>
            <person name="Zhou H."/>
            <person name="Devos K.M."/>
            <person name="Bennetzen J.L."/>
            <person name="Unver T."/>
            <person name="Budak H."/>
            <person name="Gulick P.J."/>
            <person name="Galiba G."/>
            <person name="Kalapos B."/>
            <person name="Nelson D.R."/>
            <person name="Li P."/>
            <person name="You F.M."/>
            <person name="Luo M.C."/>
            <person name="Dvorak J."/>
        </authorList>
    </citation>
    <scope>NUCLEOTIDE SEQUENCE [LARGE SCALE GENOMIC DNA]</scope>
    <source>
        <strain evidence="1">cv. AL8/78</strain>
    </source>
</reference>
<proteinExistence type="predicted"/>
<reference evidence="2" key="2">
    <citation type="journal article" date="2017" name="Nat. Plants">
        <title>The Aegilops tauschii genome reveals multiple impacts of transposons.</title>
        <authorList>
            <person name="Zhao G."/>
            <person name="Zou C."/>
            <person name="Li K."/>
            <person name="Wang K."/>
            <person name="Li T."/>
            <person name="Gao L."/>
            <person name="Zhang X."/>
            <person name="Wang H."/>
            <person name="Yang Z."/>
            <person name="Liu X."/>
            <person name="Jiang W."/>
            <person name="Mao L."/>
            <person name="Kong X."/>
            <person name="Jiao Y."/>
            <person name="Jia J."/>
        </authorList>
    </citation>
    <scope>NUCLEOTIDE SEQUENCE [LARGE SCALE GENOMIC DNA]</scope>
    <source>
        <strain evidence="2">cv. AL8/78</strain>
    </source>
</reference>
<evidence type="ECO:0000313" key="1">
    <source>
        <dbReference type="EnsemblPlants" id="AET3Gv20756700.15"/>
    </source>
</evidence>
<reference evidence="1" key="4">
    <citation type="submission" date="2019-03" db="UniProtKB">
        <authorList>
            <consortium name="EnsemblPlants"/>
        </authorList>
    </citation>
    <scope>IDENTIFICATION</scope>
</reference>